<accession>A0AAV1B478</accession>
<protein>
    <submittedName>
        <fullName evidence="1">Uncharacterized protein</fullName>
    </submittedName>
</protein>
<gene>
    <name evidence="1" type="ORF">VFH_VI079360</name>
</gene>
<dbReference type="Proteomes" id="UP001157006">
    <property type="component" value="Chromosome 6"/>
</dbReference>
<evidence type="ECO:0000313" key="1">
    <source>
        <dbReference type="EMBL" id="CAI8617491.1"/>
    </source>
</evidence>
<reference evidence="1 2" key="1">
    <citation type="submission" date="2023-01" db="EMBL/GenBank/DDBJ databases">
        <authorList>
            <person name="Kreplak J."/>
        </authorList>
    </citation>
    <scope>NUCLEOTIDE SEQUENCE [LARGE SCALE GENOMIC DNA]</scope>
</reference>
<dbReference type="AlphaFoldDB" id="A0AAV1B478"/>
<dbReference type="EMBL" id="OX451741">
    <property type="protein sequence ID" value="CAI8617491.1"/>
    <property type="molecule type" value="Genomic_DNA"/>
</dbReference>
<keyword evidence="2" id="KW-1185">Reference proteome</keyword>
<organism evidence="1 2">
    <name type="scientific">Vicia faba</name>
    <name type="common">Broad bean</name>
    <name type="synonym">Faba vulgaris</name>
    <dbReference type="NCBI Taxonomy" id="3906"/>
    <lineage>
        <taxon>Eukaryota</taxon>
        <taxon>Viridiplantae</taxon>
        <taxon>Streptophyta</taxon>
        <taxon>Embryophyta</taxon>
        <taxon>Tracheophyta</taxon>
        <taxon>Spermatophyta</taxon>
        <taxon>Magnoliopsida</taxon>
        <taxon>eudicotyledons</taxon>
        <taxon>Gunneridae</taxon>
        <taxon>Pentapetalae</taxon>
        <taxon>rosids</taxon>
        <taxon>fabids</taxon>
        <taxon>Fabales</taxon>
        <taxon>Fabaceae</taxon>
        <taxon>Papilionoideae</taxon>
        <taxon>50 kb inversion clade</taxon>
        <taxon>NPAAA clade</taxon>
        <taxon>Hologalegina</taxon>
        <taxon>IRL clade</taxon>
        <taxon>Fabeae</taxon>
        <taxon>Vicia</taxon>
    </lineage>
</organism>
<name>A0AAV1B478_VICFA</name>
<sequence>MSPPKETILHVSTTLCHLVVPEPHSADFNQQIDTLLFHHQSRSVEQHYGIPNDNPEPIITISDKDYFRVESPIFFSPKNGDTGFDIDTLLLPPKYDFSPLCINTNDSNTFLPDPAQITSLASSFFCDIPSMNTHPRVHPNSTTQSDCPKPNKYIYLRSMTAL</sequence>
<proteinExistence type="predicted"/>
<evidence type="ECO:0000313" key="2">
    <source>
        <dbReference type="Proteomes" id="UP001157006"/>
    </source>
</evidence>